<keyword evidence="6" id="KW-0238">DNA-binding</keyword>
<name>A0A7W8Y9V5_9MICC</name>
<dbReference type="EC" id="3.4.-.-" evidence="8"/>
<evidence type="ECO:0000256" key="6">
    <source>
        <dbReference type="ARBA" id="ARBA00023125"/>
    </source>
</evidence>
<evidence type="ECO:0000256" key="5">
    <source>
        <dbReference type="ARBA" id="ARBA00023124"/>
    </source>
</evidence>
<dbReference type="InterPro" id="IPR003738">
    <property type="entry name" value="SRAP"/>
</dbReference>
<reference evidence="9 10" key="1">
    <citation type="submission" date="2020-08" db="EMBL/GenBank/DDBJ databases">
        <title>Sequencing the genomes of 1000 actinobacteria strains.</title>
        <authorList>
            <person name="Klenk H.-P."/>
        </authorList>
    </citation>
    <scope>NUCLEOTIDE SEQUENCE [LARGE SCALE GENOMIC DNA]</scope>
    <source>
        <strain evidence="9 10">DSM 23694</strain>
    </source>
</reference>
<keyword evidence="3" id="KW-0227">DNA damage</keyword>
<keyword evidence="5" id="KW-0190">Covalent protein-DNA linkage</keyword>
<dbReference type="Proteomes" id="UP000523863">
    <property type="component" value="Unassembled WGS sequence"/>
</dbReference>
<accession>A0A7W8Y9V5</accession>
<evidence type="ECO:0000313" key="9">
    <source>
        <dbReference type="EMBL" id="MBB5597629.1"/>
    </source>
</evidence>
<evidence type="ECO:0000256" key="7">
    <source>
        <dbReference type="ARBA" id="ARBA00023239"/>
    </source>
</evidence>
<dbReference type="PANTHER" id="PTHR13604:SF0">
    <property type="entry name" value="ABASIC SITE PROCESSING PROTEIN HMCES"/>
    <property type="match status" value="1"/>
</dbReference>
<keyword evidence="10" id="KW-1185">Reference proteome</keyword>
<dbReference type="GO" id="GO:0106300">
    <property type="term" value="P:protein-DNA covalent cross-linking repair"/>
    <property type="evidence" value="ECO:0007669"/>
    <property type="project" value="InterPro"/>
</dbReference>
<dbReference type="RefSeq" id="WP_420826505.1">
    <property type="nucleotide sequence ID" value="NZ_JACHBL010000001.1"/>
</dbReference>
<dbReference type="GO" id="GO:0008233">
    <property type="term" value="F:peptidase activity"/>
    <property type="evidence" value="ECO:0007669"/>
    <property type="project" value="UniProtKB-KW"/>
</dbReference>
<comment type="similarity">
    <text evidence="1 8">Belongs to the SOS response-associated peptidase family.</text>
</comment>
<keyword evidence="7" id="KW-0456">Lyase</keyword>
<proteinExistence type="inferred from homology"/>
<sequence>MARAIGDLVALAEAEADENLELRQSWNVAPTTDVPIVLERLVDDKMTRRIEVARWGLIPGWAKDPSVGVRAFNARSETIIEKPTFRSAIKSKRCAVPVDGYYEWLKPDTPKGKKRPFYIHPADDSMIFFAGIYEWWKDKSAETVEGEEAWVLSCSIMTMASPSADDADPVLAELGNLHDRLPVPLGAEAMNEWLNPANKDAVALVELATSQAFEVASGWNLREVDPAVGNVRNNSPELIEPLQSLFSE</sequence>
<keyword evidence="2 8" id="KW-0645">Protease</keyword>
<dbReference type="GO" id="GO:0006508">
    <property type="term" value="P:proteolysis"/>
    <property type="evidence" value="ECO:0007669"/>
    <property type="project" value="UniProtKB-KW"/>
</dbReference>
<evidence type="ECO:0000256" key="1">
    <source>
        <dbReference type="ARBA" id="ARBA00008136"/>
    </source>
</evidence>
<evidence type="ECO:0000256" key="2">
    <source>
        <dbReference type="ARBA" id="ARBA00022670"/>
    </source>
</evidence>
<evidence type="ECO:0000256" key="4">
    <source>
        <dbReference type="ARBA" id="ARBA00022801"/>
    </source>
</evidence>
<dbReference type="PANTHER" id="PTHR13604">
    <property type="entry name" value="DC12-RELATED"/>
    <property type="match status" value="1"/>
</dbReference>
<dbReference type="InterPro" id="IPR036590">
    <property type="entry name" value="SRAP-like"/>
</dbReference>
<dbReference type="AlphaFoldDB" id="A0A7W8Y9V5"/>
<evidence type="ECO:0000313" key="10">
    <source>
        <dbReference type="Proteomes" id="UP000523863"/>
    </source>
</evidence>
<protein>
    <recommendedName>
        <fullName evidence="8">Abasic site processing protein</fullName>
        <ecNumber evidence="8">3.4.-.-</ecNumber>
    </recommendedName>
</protein>
<dbReference type="GO" id="GO:0016829">
    <property type="term" value="F:lyase activity"/>
    <property type="evidence" value="ECO:0007669"/>
    <property type="project" value="UniProtKB-KW"/>
</dbReference>
<organism evidence="9 10">
    <name type="scientific">Neomicrococcus lactis</name>
    <dbReference type="NCBI Taxonomy" id="732241"/>
    <lineage>
        <taxon>Bacteria</taxon>
        <taxon>Bacillati</taxon>
        <taxon>Actinomycetota</taxon>
        <taxon>Actinomycetes</taxon>
        <taxon>Micrococcales</taxon>
        <taxon>Micrococcaceae</taxon>
        <taxon>Neomicrococcus</taxon>
    </lineage>
</organism>
<dbReference type="GO" id="GO:0003697">
    <property type="term" value="F:single-stranded DNA binding"/>
    <property type="evidence" value="ECO:0007669"/>
    <property type="project" value="InterPro"/>
</dbReference>
<dbReference type="Gene3D" id="3.90.1680.10">
    <property type="entry name" value="SOS response associated peptidase-like"/>
    <property type="match status" value="1"/>
</dbReference>
<comment type="caution">
    <text evidence="9">The sequence shown here is derived from an EMBL/GenBank/DDBJ whole genome shotgun (WGS) entry which is preliminary data.</text>
</comment>
<keyword evidence="4 8" id="KW-0378">Hydrolase</keyword>
<gene>
    <name evidence="9" type="ORF">BKA12_000709</name>
</gene>
<dbReference type="SUPFAM" id="SSF143081">
    <property type="entry name" value="BB1717-like"/>
    <property type="match status" value="1"/>
</dbReference>
<dbReference type="Pfam" id="PF02586">
    <property type="entry name" value="SRAP"/>
    <property type="match status" value="1"/>
</dbReference>
<dbReference type="EMBL" id="JACHBL010000001">
    <property type="protein sequence ID" value="MBB5597629.1"/>
    <property type="molecule type" value="Genomic_DNA"/>
</dbReference>
<evidence type="ECO:0000256" key="3">
    <source>
        <dbReference type="ARBA" id="ARBA00022763"/>
    </source>
</evidence>
<evidence type="ECO:0000256" key="8">
    <source>
        <dbReference type="RuleBase" id="RU364100"/>
    </source>
</evidence>